<reference evidence="3 4" key="2">
    <citation type="journal article" date="2016" name="Genome Announc.">
        <title>Complete Genome Sequences of Two Interactive Moderate Thermophiles, Paenibacillus napthalenovorans 32O-Y and Paenibacillus sp. 32O-W.</title>
        <authorList>
            <person name="Butler R.R.III."/>
            <person name="Wang J."/>
            <person name="Stark B.C."/>
            <person name="Pombert J.F."/>
        </authorList>
    </citation>
    <scope>NUCLEOTIDE SEQUENCE [LARGE SCALE GENOMIC DNA]</scope>
    <source>
        <strain evidence="3 4">32O-Y</strain>
    </source>
</reference>
<organism evidence="3 4">
    <name type="scientific">Paenibacillus naphthalenovorans</name>
    <dbReference type="NCBI Taxonomy" id="162209"/>
    <lineage>
        <taxon>Bacteria</taxon>
        <taxon>Bacillati</taxon>
        <taxon>Bacillota</taxon>
        <taxon>Bacilli</taxon>
        <taxon>Bacillales</taxon>
        <taxon>Paenibacillaceae</taxon>
        <taxon>Paenibacillus</taxon>
    </lineage>
</organism>
<keyword evidence="2" id="KW-0732">Signal</keyword>
<reference evidence="4" key="1">
    <citation type="submission" date="2015-12" db="EMBL/GenBank/DDBJ databases">
        <title>Complete genome sequences of two moderately thermophilic Paenibacillus species.</title>
        <authorList>
            <person name="Butler R.III."/>
            <person name="Wang J."/>
            <person name="Stark B.C."/>
            <person name="Pombert J.-F."/>
        </authorList>
    </citation>
    <scope>NUCLEOTIDE SEQUENCE [LARGE SCALE GENOMIC DNA]</scope>
    <source>
        <strain evidence="4">32O-Y</strain>
    </source>
</reference>
<sequence precursor="true">MKKTGFLIFVLILVAVLSGCGQPKYQAQPINEATDKCTICNMQVKDDAFAVQLITKEGKTYKFDDLGCMNEWKKQNADAEIGAQFVRDYNNKEWIKYEEATYVYDPSFKSPMAYGIYSFKDKAEAQQFIDSQKKGKLMSAADLAAHSWERNKGMMDMGGDHNKNAHSETNGGMSGGDKGMHGK</sequence>
<protein>
    <submittedName>
        <fullName evidence="3">Nitrous oxide reductase accessory protein NosL</fullName>
    </submittedName>
</protein>
<proteinExistence type="predicted"/>
<dbReference type="OrthoDB" id="9792749at2"/>
<accession>A0A0U2W589</accession>
<dbReference type="KEGG" id="pnp:IJ22_01940"/>
<dbReference type="RefSeq" id="WP_062406555.1">
    <property type="nucleotide sequence ID" value="NZ_CP013652.1"/>
</dbReference>
<evidence type="ECO:0000313" key="3">
    <source>
        <dbReference type="EMBL" id="ALS20586.1"/>
    </source>
</evidence>
<feature type="signal peptide" evidence="2">
    <location>
        <begin position="1"/>
        <end position="27"/>
    </location>
</feature>
<evidence type="ECO:0000256" key="2">
    <source>
        <dbReference type="SAM" id="SignalP"/>
    </source>
</evidence>
<name>A0A0U2W589_9BACL</name>
<dbReference type="PANTHER" id="PTHR41247">
    <property type="entry name" value="HTH-TYPE TRANSCRIPTIONAL REPRESSOR YCNK"/>
    <property type="match status" value="1"/>
</dbReference>
<evidence type="ECO:0000313" key="4">
    <source>
        <dbReference type="Proteomes" id="UP000061660"/>
    </source>
</evidence>
<dbReference type="InterPro" id="IPR008719">
    <property type="entry name" value="N2O_reductase_NosL"/>
</dbReference>
<keyword evidence="4" id="KW-1185">Reference proteome</keyword>
<dbReference type="EMBL" id="CP013652">
    <property type="protein sequence ID" value="ALS20586.1"/>
    <property type="molecule type" value="Genomic_DNA"/>
</dbReference>
<feature type="region of interest" description="Disordered" evidence="1">
    <location>
        <begin position="160"/>
        <end position="183"/>
    </location>
</feature>
<gene>
    <name evidence="3" type="ORF">IJ22_01940</name>
</gene>
<dbReference type="PROSITE" id="PS51257">
    <property type="entry name" value="PROKAR_LIPOPROTEIN"/>
    <property type="match status" value="1"/>
</dbReference>
<dbReference type="PANTHER" id="PTHR41247:SF1">
    <property type="entry name" value="HTH-TYPE TRANSCRIPTIONAL REPRESSOR YCNK"/>
    <property type="match status" value="1"/>
</dbReference>
<dbReference type="STRING" id="162209.IJ22_01940"/>
<dbReference type="SUPFAM" id="SSF160387">
    <property type="entry name" value="NosL/MerB-like"/>
    <property type="match status" value="1"/>
</dbReference>
<dbReference type="Pfam" id="PF05573">
    <property type="entry name" value="NosL"/>
    <property type="match status" value="1"/>
</dbReference>
<evidence type="ECO:0000256" key="1">
    <source>
        <dbReference type="SAM" id="MobiDB-lite"/>
    </source>
</evidence>
<dbReference type="AlphaFoldDB" id="A0A0U2W589"/>
<feature type="chain" id="PRO_5006833330" evidence="2">
    <location>
        <begin position="28"/>
        <end position="183"/>
    </location>
</feature>
<dbReference type="Proteomes" id="UP000061660">
    <property type="component" value="Chromosome"/>
</dbReference>
<dbReference type="PATRIC" id="fig|162209.4.peg.198"/>